<dbReference type="InterPro" id="IPR016195">
    <property type="entry name" value="Pol/histidinol_Pase-like"/>
</dbReference>
<proteinExistence type="predicted"/>
<dbReference type="SUPFAM" id="SSF89550">
    <property type="entry name" value="PHP domain-like"/>
    <property type="match status" value="1"/>
</dbReference>
<evidence type="ECO:0000313" key="1">
    <source>
        <dbReference type="EMBL" id="TGU70820.1"/>
    </source>
</evidence>
<keyword evidence="2" id="KW-1185">Reference proteome</keyword>
<comment type="caution">
    <text evidence="1">The sequence shown here is derived from an EMBL/GenBank/DDBJ whole genome shotgun (WGS) entry which is preliminary data.</text>
</comment>
<dbReference type="PANTHER" id="PTHR40084">
    <property type="entry name" value="PHOSPHOHYDROLASE, PHP FAMILY"/>
    <property type="match status" value="1"/>
</dbReference>
<dbReference type="RefSeq" id="WP_135872185.1">
    <property type="nucleotide sequence ID" value="NZ_SRSC01000004.1"/>
</dbReference>
<protein>
    <submittedName>
        <fullName evidence="1">DNA helicase UvrD</fullName>
    </submittedName>
</protein>
<keyword evidence="1" id="KW-0378">Hydrolase</keyword>
<keyword evidence="1" id="KW-0067">ATP-binding</keyword>
<dbReference type="Gene3D" id="3.20.20.140">
    <property type="entry name" value="Metal-dependent hydrolases"/>
    <property type="match status" value="1"/>
</dbReference>
<dbReference type="GO" id="GO:0004386">
    <property type="term" value="F:helicase activity"/>
    <property type="evidence" value="ECO:0007669"/>
    <property type="project" value="UniProtKB-KW"/>
</dbReference>
<dbReference type="EMBL" id="SRSC01000004">
    <property type="protein sequence ID" value="TGU70820.1"/>
    <property type="molecule type" value="Genomic_DNA"/>
</dbReference>
<dbReference type="CDD" id="cd19067">
    <property type="entry name" value="PfuEndoQ-like"/>
    <property type="match status" value="1"/>
</dbReference>
<sequence>MRFIADLHIHSRYSIATSRDLGLESLWRWGQLKGIRVIGTGDCTHPLWLEELERELVPDGNGLFRLRETHDLCGAPVVPERCLAPVSFLPSGEISCIYRKNGRTRKVHCLVLLPDLDAVRRLNERLARVGSITSDGRPILKLDAKDLLAMLLEASPEALLIPAHAWTPHFSVFGAFSGFNTLEECFEELAPHVFAIETGLSSDPAMNWRVSALDGITLVSNSDAHSASKLGREATIFDTAPSYQGIYRAISSGEGLAGTIEFFPEQGKYHADGHRCCGVRLAPSETVANGYRCPACGGKVTVGVLHRLESVADRPSGTRPAGAPPFCSVIPLIDLIAATLHVGSGSKKAQKLYFELLGRLGNEFHVLLEAPLEEIAASAAPLAAAIGRMRRGEVEIDPGYDGRFGTVSVTPEP</sequence>
<gene>
    <name evidence="1" type="ORF">E4633_17670</name>
</gene>
<name>A0A4S1CCR6_9BACT</name>
<dbReference type="Pfam" id="PF13263">
    <property type="entry name" value="PHP_C"/>
    <property type="match status" value="1"/>
</dbReference>
<reference evidence="1 2" key="1">
    <citation type="submission" date="2019-04" db="EMBL/GenBank/DDBJ databases">
        <title>Geobacter oryzae sp. nov., ferric-reducing bacteria isolated from paddy soil.</title>
        <authorList>
            <person name="Xu Z."/>
            <person name="Masuda Y."/>
            <person name="Itoh H."/>
            <person name="Senoo K."/>
        </authorList>
    </citation>
    <scope>NUCLEOTIDE SEQUENCE [LARGE SCALE GENOMIC DNA]</scope>
    <source>
        <strain evidence="1 2">Red111</strain>
    </source>
</reference>
<organism evidence="1 2">
    <name type="scientific">Geomonas terrae</name>
    <dbReference type="NCBI Taxonomy" id="2562681"/>
    <lineage>
        <taxon>Bacteria</taxon>
        <taxon>Pseudomonadati</taxon>
        <taxon>Thermodesulfobacteriota</taxon>
        <taxon>Desulfuromonadia</taxon>
        <taxon>Geobacterales</taxon>
        <taxon>Geobacteraceae</taxon>
        <taxon>Geomonas</taxon>
    </lineage>
</organism>
<dbReference type="AlphaFoldDB" id="A0A4S1CCR6"/>
<evidence type="ECO:0000313" key="2">
    <source>
        <dbReference type="Proteomes" id="UP000306416"/>
    </source>
</evidence>
<dbReference type="Proteomes" id="UP000306416">
    <property type="component" value="Unassembled WGS sequence"/>
</dbReference>
<dbReference type="PANTHER" id="PTHR40084:SF1">
    <property type="entry name" value="PHOSPHOTRANSFERASE"/>
    <property type="match status" value="1"/>
</dbReference>
<accession>A0A4S1CCR6</accession>
<keyword evidence="1" id="KW-0547">Nucleotide-binding</keyword>
<keyword evidence="1" id="KW-0347">Helicase</keyword>